<dbReference type="GO" id="GO:0015658">
    <property type="term" value="F:branched-chain amino acid transmembrane transporter activity"/>
    <property type="evidence" value="ECO:0007669"/>
    <property type="project" value="InterPro"/>
</dbReference>
<feature type="transmembrane region" description="Helical" evidence="6">
    <location>
        <begin position="109"/>
        <end position="128"/>
    </location>
</feature>
<evidence type="ECO:0000256" key="6">
    <source>
        <dbReference type="SAM" id="Phobius"/>
    </source>
</evidence>
<feature type="non-terminal residue" evidence="7">
    <location>
        <position position="197"/>
    </location>
</feature>
<feature type="transmembrane region" description="Helical" evidence="6">
    <location>
        <begin position="158"/>
        <end position="176"/>
    </location>
</feature>
<evidence type="ECO:0000256" key="2">
    <source>
        <dbReference type="ARBA" id="ARBA00022475"/>
    </source>
</evidence>
<keyword evidence="3 6" id="KW-0812">Transmembrane</keyword>
<feature type="transmembrane region" description="Helical" evidence="6">
    <location>
        <begin position="30"/>
        <end position="50"/>
    </location>
</feature>
<feature type="transmembrane region" description="Helical" evidence="6">
    <location>
        <begin position="7"/>
        <end position="24"/>
    </location>
</feature>
<comment type="subcellular location">
    <subcellularLocation>
        <location evidence="1">Cell membrane</location>
        <topology evidence="1">Multi-pass membrane protein</topology>
    </subcellularLocation>
</comment>
<reference evidence="7" key="1">
    <citation type="submission" date="2018-05" db="EMBL/GenBank/DDBJ databases">
        <authorList>
            <person name="Lanie J.A."/>
            <person name="Ng W.-L."/>
            <person name="Kazmierczak K.M."/>
            <person name="Andrzejewski T.M."/>
            <person name="Davidsen T.M."/>
            <person name="Wayne K.J."/>
            <person name="Tettelin H."/>
            <person name="Glass J.I."/>
            <person name="Rusch D."/>
            <person name="Podicherti R."/>
            <person name="Tsui H.-C.T."/>
            <person name="Winkler M.E."/>
        </authorList>
    </citation>
    <scope>NUCLEOTIDE SEQUENCE</scope>
</reference>
<evidence type="ECO:0000256" key="5">
    <source>
        <dbReference type="ARBA" id="ARBA00023136"/>
    </source>
</evidence>
<keyword evidence="5 6" id="KW-0472">Membrane</keyword>
<dbReference type="CDD" id="cd06581">
    <property type="entry name" value="TM_PBP1_LivM_like"/>
    <property type="match status" value="1"/>
</dbReference>
<keyword evidence="2" id="KW-1003">Cell membrane</keyword>
<evidence type="ECO:0000256" key="3">
    <source>
        <dbReference type="ARBA" id="ARBA00022692"/>
    </source>
</evidence>
<evidence type="ECO:0000256" key="1">
    <source>
        <dbReference type="ARBA" id="ARBA00004651"/>
    </source>
</evidence>
<evidence type="ECO:0000256" key="4">
    <source>
        <dbReference type="ARBA" id="ARBA00022989"/>
    </source>
</evidence>
<evidence type="ECO:0000313" key="7">
    <source>
        <dbReference type="EMBL" id="SVE51746.1"/>
    </source>
</evidence>
<gene>
    <name evidence="7" type="ORF">METZ01_LOCUS504600</name>
</gene>
<dbReference type="EMBL" id="UINC01222809">
    <property type="protein sequence ID" value="SVE51746.1"/>
    <property type="molecule type" value="Genomic_DNA"/>
</dbReference>
<evidence type="ECO:0008006" key="8">
    <source>
        <dbReference type="Google" id="ProtNLM"/>
    </source>
</evidence>
<feature type="transmembrane region" description="Helical" evidence="6">
    <location>
        <begin position="82"/>
        <end position="102"/>
    </location>
</feature>
<proteinExistence type="predicted"/>
<dbReference type="GO" id="GO:0005886">
    <property type="term" value="C:plasma membrane"/>
    <property type="evidence" value="ECO:0007669"/>
    <property type="project" value="UniProtKB-SubCell"/>
</dbReference>
<dbReference type="PANTHER" id="PTHR30482">
    <property type="entry name" value="HIGH-AFFINITY BRANCHED-CHAIN AMINO ACID TRANSPORT SYSTEM PERMEASE"/>
    <property type="match status" value="1"/>
</dbReference>
<protein>
    <recommendedName>
        <fullName evidence="8">Branched-chain amino acid ABC transporter permease</fullName>
    </recommendedName>
</protein>
<organism evidence="7">
    <name type="scientific">marine metagenome</name>
    <dbReference type="NCBI Taxonomy" id="408172"/>
    <lineage>
        <taxon>unclassified sequences</taxon>
        <taxon>metagenomes</taxon>
        <taxon>ecological metagenomes</taxon>
    </lineage>
</organism>
<keyword evidence="4 6" id="KW-1133">Transmembrane helix</keyword>
<dbReference type="PANTHER" id="PTHR30482:SF20">
    <property type="entry name" value="HIGH-AFFINITY BRANCHED-CHAIN AMINO ACID TRANSPORT SYSTEM PERMEASE PROTEIN LIVM"/>
    <property type="match status" value="1"/>
</dbReference>
<name>A0A383E4K7_9ZZZZ</name>
<dbReference type="Pfam" id="PF02653">
    <property type="entry name" value="BPD_transp_2"/>
    <property type="match status" value="1"/>
</dbReference>
<accession>A0A383E4K7</accession>
<dbReference type="InterPro" id="IPR001851">
    <property type="entry name" value="ABC_transp_permease"/>
</dbReference>
<sequence>MDTRFRLTWWTIVPLVVIAVPILLRENFLLHSINIGGIFILASFGMDLLYGRAGMLSLGNAAMFAIGAYTSSALVIYSPVPWPIALLLAGAAAAIIGMIVALPALRMVGIYLGVATYAFVLIVHQFALQWDKARAANGLLVPKATIGPLTIKSPTTWYWVWVVVVAVILLLSRNFLRSRTGRSLAAIRDSEIAARAM</sequence>
<dbReference type="AlphaFoldDB" id="A0A383E4K7"/>
<dbReference type="InterPro" id="IPR043428">
    <property type="entry name" value="LivM-like"/>
</dbReference>
<feature type="transmembrane region" description="Helical" evidence="6">
    <location>
        <begin position="57"/>
        <end position="76"/>
    </location>
</feature>